<name>A0ABD2UPB0_9SOLN</name>
<evidence type="ECO:0000313" key="3">
    <source>
        <dbReference type="Proteomes" id="UP001627284"/>
    </source>
</evidence>
<sequence>PEFTFFFPSENVSPSATHASSSSPKTNAPKLLSHGPITAPRDPPPPSSETALGCRKNVNSDSSLPHLSLTLFNQSGKSKICQGFLLLHNGVSVCSEMGGFQEFKI</sequence>
<accession>A0ABD2UPB0</accession>
<proteinExistence type="predicted"/>
<dbReference type="Proteomes" id="UP001627284">
    <property type="component" value="Unassembled WGS sequence"/>
</dbReference>
<gene>
    <name evidence="2" type="ORF">AABB24_007638</name>
</gene>
<keyword evidence="3" id="KW-1185">Reference proteome</keyword>
<feature type="non-terminal residue" evidence="2">
    <location>
        <position position="1"/>
    </location>
</feature>
<dbReference type="EMBL" id="JBJKTR010000004">
    <property type="protein sequence ID" value="KAL3370684.1"/>
    <property type="molecule type" value="Genomic_DNA"/>
</dbReference>
<protein>
    <submittedName>
        <fullName evidence="2">Uncharacterized protein</fullName>
    </submittedName>
</protein>
<organism evidence="2 3">
    <name type="scientific">Solanum stoloniferum</name>
    <dbReference type="NCBI Taxonomy" id="62892"/>
    <lineage>
        <taxon>Eukaryota</taxon>
        <taxon>Viridiplantae</taxon>
        <taxon>Streptophyta</taxon>
        <taxon>Embryophyta</taxon>
        <taxon>Tracheophyta</taxon>
        <taxon>Spermatophyta</taxon>
        <taxon>Magnoliopsida</taxon>
        <taxon>eudicotyledons</taxon>
        <taxon>Gunneridae</taxon>
        <taxon>Pentapetalae</taxon>
        <taxon>asterids</taxon>
        <taxon>lamiids</taxon>
        <taxon>Solanales</taxon>
        <taxon>Solanaceae</taxon>
        <taxon>Solanoideae</taxon>
        <taxon>Solaneae</taxon>
        <taxon>Solanum</taxon>
    </lineage>
</organism>
<dbReference type="AlphaFoldDB" id="A0ABD2UPB0"/>
<feature type="compositionally biased region" description="Low complexity" evidence="1">
    <location>
        <begin position="13"/>
        <end position="24"/>
    </location>
</feature>
<feature type="region of interest" description="Disordered" evidence="1">
    <location>
        <begin position="1"/>
        <end position="51"/>
    </location>
</feature>
<evidence type="ECO:0000256" key="1">
    <source>
        <dbReference type="SAM" id="MobiDB-lite"/>
    </source>
</evidence>
<dbReference type="EMBL" id="JBJKTR010000004">
    <property type="protein sequence ID" value="KAL3370683.1"/>
    <property type="molecule type" value="Genomic_DNA"/>
</dbReference>
<reference evidence="2 3" key="1">
    <citation type="submission" date="2024-05" db="EMBL/GenBank/DDBJ databases">
        <title>De novo assembly of an allotetraploid wild potato.</title>
        <authorList>
            <person name="Hosaka A.J."/>
        </authorList>
    </citation>
    <scope>NUCLEOTIDE SEQUENCE [LARGE SCALE GENOMIC DNA]</scope>
    <source>
        <tissue evidence="2">Young leaves</tissue>
    </source>
</reference>
<dbReference type="EMBL" id="JBJKTR010000004">
    <property type="protein sequence ID" value="KAL3370685.1"/>
    <property type="molecule type" value="Genomic_DNA"/>
</dbReference>
<comment type="caution">
    <text evidence="2">The sequence shown here is derived from an EMBL/GenBank/DDBJ whole genome shotgun (WGS) entry which is preliminary data.</text>
</comment>
<evidence type="ECO:0000313" key="2">
    <source>
        <dbReference type="EMBL" id="KAL3370685.1"/>
    </source>
</evidence>